<keyword evidence="2" id="KW-0732">Signal</keyword>
<dbReference type="Proteomes" id="UP000813462">
    <property type="component" value="Unassembled WGS sequence"/>
</dbReference>
<dbReference type="InterPro" id="IPR025287">
    <property type="entry name" value="WAK_GUB"/>
</dbReference>
<evidence type="ECO:0000256" key="2">
    <source>
        <dbReference type="ARBA" id="ARBA00022729"/>
    </source>
</evidence>
<proteinExistence type="predicted"/>
<evidence type="ECO:0000259" key="3">
    <source>
        <dbReference type="Pfam" id="PF13947"/>
    </source>
</evidence>
<feature type="domain" description="Wall-associated receptor kinase galacturonan-binding" evidence="3">
    <location>
        <begin position="14"/>
        <end position="67"/>
    </location>
</feature>
<name>A0A978UNU1_ZIZJJ</name>
<dbReference type="AlphaFoldDB" id="A0A978UNU1"/>
<sequence>MDKNSKHEQGFNRGNINGLRYPFWGGDRISNCGLPEFNLTSCQDDYPMLHIMNIKFAILEIKQDEQITRGFVLKADSSNRPTMSKAIEMLEGTLNYLQVPPKPFLSSPSRSPTDDYI</sequence>
<evidence type="ECO:0000313" key="5">
    <source>
        <dbReference type="Proteomes" id="UP000813462"/>
    </source>
</evidence>
<protein>
    <recommendedName>
        <fullName evidence="3">Wall-associated receptor kinase galacturonan-binding domain-containing protein</fullName>
    </recommendedName>
</protein>
<comment type="subcellular location">
    <subcellularLocation>
        <location evidence="1">Membrane</location>
        <topology evidence="1">Single-pass membrane protein</topology>
    </subcellularLocation>
</comment>
<gene>
    <name evidence="4" type="ORF">FEM48_Zijuj10G0140900</name>
</gene>
<dbReference type="GO" id="GO:0030247">
    <property type="term" value="F:polysaccharide binding"/>
    <property type="evidence" value="ECO:0007669"/>
    <property type="project" value="InterPro"/>
</dbReference>
<dbReference type="Pfam" id="PF13947">
    <property type="entry name" value="GUB_WAK_bind"/>
    <property type="match status" value="1"/>
</dbReference>
<evidence type="ECO:0000256" key="1">
    <source>
        <dbReference type="ARBA" id="ARBA00004167"/>
    </source>
</evidence>
<evidence type="ECO:0000313" key="4">
    <source>
        <dbReference type="EMBL" id="KAH7516493.1"/>
    </source>
</evidence>
<reference evidence="4" key="1">
    <citation type="journal article" date="2021" name="Front. Plant Sci.">
        <title>Chromosome-Scale Genome Assembly for Chinese Sour Jujube and Insights Into Its Genome Evolution and Domestication Signature.</title>
        <authorList>
            <person name="Shen L.-Y."/>
            <person name="Luo H."/>
            <person name="Wang X.-L."/>
            <person name="Wang X.-M."/>
            <person name="Qiu X.-J."/>
            <person name="Liu H."/>
            <person name="Zhou S.-S."/>
            <person name="Jia K.-H."/>
            <person name="Nie S."/>
            <person name="Bao Y.-T."/>
            <person name="Zhang R.-G."/>
            <person name="Yun Q.-Z."/>
            <person name="Chai Y.-H."/>
            <person name="Lu J.-Y."/>
            <person name="Li Y."/>
            <person name="Zhao S.-W."/>
            <person name="Mao J.-F."/>
            <person name="Jia S.-G."/>
            <person name="Mao Y.-M."/>
        </authorList>
    </citation>
    <scope>NUCLEOTIDE SEQUENCE</scope>
    <source>
        <strain evidence="4">AT0</strain>
        <tissue evidence="4">Leaf</tissue>
    </source>
</reference>
<dbReference type="EMBL" id="JAEACU010000010">
    <property type="protein sequence ID" value="KAH7516493.1"/>
    <property type="molecule type" value="Genomic_DNA"/>
</dbReference>
<accession>A0A978UNU1</accession>
<dbReference type="GO" id="GO:0016020">
    <property type="term" value="C:membrane"/>
    <property type="evidence" value="ECO:0007669"/>
    <property type="project" value="UniProtKB-SubCell"/>
</dbReference>
<organism evidence="4 5">
    <name type="scientific">Ziziphus jujuba var. spinosa</name>
    <dbReference type="NCBI Taxonomy" id="714518"/>
    <lineage>
        <taxon>Eukaryota</taxon>
        <taxon>Viridiplantae</taxon>
        <taxon>Streptophyta</taxon>
        <taxon>Embryophyta</taxon>
        <taxon>Tracheophyta</taxon>
        <taxon>Spermatophyta</taxon>
        <taxon>Magnoliopsida</taxon>
        <taxon>eudicotyledons</taxon>
        <taxon>Gunneridae</taxon>
        <taxon>Pentapetalae</taxon>
        <taxon>rosids</taxon>
        <taxon>fabids</taxon>
        <taxon>Rosales</taxon>
        <taxon>Rhamnaceae</taxon>
        <taxon>Paliureae</taxon>
        <taxon>Ziziphus</taxon>
    </lineage>
</organism>
<comment type="caution">
    <text evidence="4">The sequence shown here is derived from an EMBL/GenBank/DDBJ whole genome shotgun (WGS) entry which is preliminary data.</text>
</comment>